<dbReference type="CDD" id="cd06530">
    <property type="entry name" value="S26_SPase_I"/>
    <property type="match status" value="1"/>
</dbReference>
<feature type="region of interest" description="Disordered" evidence="8">
    <location>
        <begin position="327"/>
        <end position="376"/>
    </location>
</feature>
<feature type="compositionally biased region" description="Low complexity" evidence="8">
    <location>
        <begin position="35"/>
        <end position="45"/>
    </location>
</feature>
<dbReference type="NCBIfam" id="TIGR02227">
    <property type="entry name" value="sigpep_I_bact"/>
    <property type="match status" value="1"/>
</dbReference>
<accession>A0A401Z321</accession>
<dbReference type="EMBL" id="BIFH01000046">
    <property type="protein sequence ID" value="GCE01196.1"/>
    <property type="molecule type" value="Genomic_DNA"/>
</dbReference>
<dbReference type="GO" id="GO:0009003">
    <property type="term" value="F:signal peptidase activity"/>
    <property type="evidence" value="ECO:0007669"/>
    <property type="project" value="UniProtKB-EC"/>
</dbReference>
<keyword evidence="5 7" id="KW-0378">Hydrolase</keyword>
<reference evidence="10 11" key="1">
    <citation type="submission" date="2018-12" db="EMBL/GenBank/DDBJ databases">
        <title>Draft genome sequence of Embleya hyalina NBRC 13850T.</title>
        <authorList>
            <person name="Komaki H."/>
            <person name="Hosoyama A."/>
            <person name="Kimura A."/>
            <person name="Ichikawa N."/>
            <person name="Tamura T."/>
        </authorList>
    </citation>
    <scope>NUCLEOTIDE SEQUENCE [LARGE SCALE GENOMIC DNA]</scope>
    <source>
        <strain evidence="10 11">NBRC 13850</strain>
    </source>
</reference>
<dbReference type="PROSITE" id="PS00761">
    <property type="entry name" value="SPASE_I_3"/>
    <property type="match status" value="1"/>
</dbReference>
<dbReference type="InterPro" id="IPR019758">
    <property type="entry name" value="Pept_S26A_signal_pept_1_CS"/>
</dbReference>
<dbReference type="Gene3D" id="2.10.109.10">
    <property type="entry name" value="Umud Fragment, subunit A"/>
    <property type="match status" value="1"/>
</dbReference>
<dbReference type="RefSeq" id="WP_126642846.1">
    <property type="nucleotide sequence ID" value="NZ_BIFH01000046.1"/>
</dbReference>
<evidence type="ECO:0000256" key="8">
    <source>
        <dbReference type="SAM" id="MobiDB-lite"/>
    </source>
</evidence>
<feature type="transmembrane region" description="Helical" evidence="7">
    <location>
        <begin position="293"/>
        <end position="317"/>
    </location>
</feature>
<proteinExistence type="inferred from homology"/>
<dbReference type="GO" id="GO:0005886">
    <property type="term" value="C:plasma membrane"/>
    <property type="evidence" value="ECO:0007669"/>
    <property type="project" value="UniProtKB-SubCell"/>
</dbReference>
<dbReference type="OrthoDB" id="9815782at2"/>
<dbReference type="PANTHER" id="PTHR43390">
    <property type="entry name" value="SIGNAL PEPTIDASE I"/>
    <property type="match status" value="1"/>
</dbReference>
<dbReference type="PANTHER" id="PTHR43390:SF1">
    <property type="entry name" value="CHLOROPLAST PROCESSING PEPTIDASE"/>
    <property type="match status" value="1"/>
</dbReference>
<keyword evidence="7" id="KW-1133">Transmembrane helix</keyword>
<evidence type="ECO:0000259" key="9">
    <source>
        <dbReference type="Pfam" id="PF10502"/>
    </source>
</evidence>
<keyword evidence="7" id="KW-0645">Protease</keyword>
<keyword evidence="11" id="KW-1185">Reference proteome</keyword>
<dbReference type="GO" id="GO:0004252">
    <property type="term" value="F:serine-type endopeptidase activity"/>
    <property type="evidence" value="ECO:0007669"/>
    <property type="project" value="InterPro"/>
</dbReference>
<dbReference type="InterPro" id="IPR000223">
    <property type="entry name" value="Pept_S26A_signal_pept_1"/>
</dbReference>
<comment type="caution">
    <text evidence="10">The sequence shown here is derived from an EMBL/GenBank/DDBJ whole genome shotgun (WGS) entry which is preliminary data.</text>
</comment>
<evidence type="ECO:0000256" key="3">
    <source>
        <dbReference type="ARBA" id="ARBA00009370"/>
    </source>
</evidence>
<feature type="active site" evidence="6">
    <location>
        <position position="111"/>
    </location>
</feature>
<evidence type="ECO:0000256" key="4">
    <source>
        <dbReference type="ARBA" id="ARBA00013208"/>
    </source>
</evidence>
<keyword evidence="7" id="KW-0812">Transmembrane</keyword>
<dbReference type="AlphaFoldDB" id="A0A401Z321"/>
<dbReference type="EC" id="3.4.21.89" evidence="4 7"/>
<evidence type="ECO:0000256" key="6">
    <source>
        <dbReference type="PIRSR" id="PIRSR600223-1"/>
    </source>
</evidence>
<evidence type="ECO:0000313" key="10">
    <source>
        <dbReference type="EMBL" id="GCE01196.1"/>
    </source>
</evidence>
<evidence type="ECO:0000256" key="1">
    <source>
        <dbReference type="ARBA" id="ARBA00000677"/>
    </source>
</evidence>
<comment type="subcellular location">
    <subcellularLocation>
        <location evidence="2">Cell membrane</location>
        <topology evidence="2">Single-pass type II membrane protein</topology>
    </subcellularLocation>
    <subcellularLocation>
        <location evidence="7">Membrane</location>
        <topology evidence="7">Single-pass type II membrane protein</topology>
    </subcellularLocation>
</comment>
<organism evidence="10 11">
    <name type="scientific">Embleya hyalina</name>
    <dbReference type="NCBI Taxonomy" id="516124"/>
    <lineage>
        <taxon>Bacteria</taxon>
        <taxon>Bacillati</taxon>
        <taxon>Actinomycetota</taxon>
        <taxon>Actinomycetes</taxon>
        <taxon>Kitasatosporales</taxon>
        <taxon>Streptomycetaceae</taxon>
        <taxon>Embleya</taxon>
    </lineage>
</organism>
<keyword evidence="7" id="KW-0472">Membrane</keyword>
<evidence type="ECO:0000256" key="5">
    <source>
        <dbReference type="ARBA" id="ARBA00022801"/>
    </source>
</evidence>
<dbReference type="Proteomes" id="UP000286931">
    <property type="component" value="Unassembled WGS sequence"/>
</dbReference>
<feature type="transmembrane region" description="Helical" evidence="7">
    <location>
        <begin position="83"/>
        <end position="106"/>
    </location>
</feature>
<gene>
    <name evidence="10" type="ORF">EHYA_08957</name>
</gene>
<name>A0A401Z321_9ACTN</name>
<feature type="region of interest" description="Disordered" evidence="8">
    <location>
        <begin position="1"/>
        <end position="74"/>
    </location>
</feature>
<protein>
    <recommendedName>
        <fullName evidence="4 7">Signal peptidase I</fullName>
        <ecNumber evidence="4 7">3.4.21.89</ecNumber>
    </recommendedName>
</protein>
<feature type="domain" description="Peptidase S26" evidence="9">
    <location>
        <begin position="82"/>
        <end position="275"/>
    </location>
</feature>
<dbReference type="Pfam" id="PF10502">
    <property type="entry name" value="Peptidase_S26"/>
    <property type="match status" value="1"/>
</dbReference>
<dbReference type="GO" id="GO:0006465">
    <property type="term" value="P:signal peptide processing"/>
    <property type="evidence" value="ECO:0007669"/>
    <property type="project" value="InterPro"/>
</dbReference>
<dbReference type="PRINTS" id="PR00727">
    <property type="entry name" value="LEADERPTASE"/>
</dbReference>
<evidence type="ECO:0000313" key="11">
    <source>
        <dbReference type="Proteomes" id="UP000286931"/>
    </source>
</evidence>
<feature type="active site" evidence="6">
    <location>
        <position position="185"/>
    </location>
</feature>
<comment type="caution">
    <text evidence="7">Lacks conserved residue(s) required for the propagation of feature annotation.</text>
</comment>
<dbReference type="SUPFAM" id="SSF51306">
    <property type="entry name" value="LexA/Signal peptidase"/>
    <property type="match status" value="1"/>
</dbReference>
<sequence>MGKRGKPKGARAADPVPARPSAHPDGGAGPPPIPEVAGAVALGEAEPVRAAPSVEVPTPAPARRRRGRRSRRKDKVVPLWRELPMLAVIALALALLIKTFLVQAFYIPSGSMEHTIDVGDRVLVDKFSPWFGWTPERGQVVVFKDPGGWLGKKNTDDPPPGLKQVKQGLVFVGMLPSDDEQDLIKRVIGVGGDTVACCDPSGRITVNGVPLDEPYLYKGNAPSEKRFSVTVPKGRLWVMGDHRGDSADSRAHMDRPYQGTIPVDDVVGRAVLVAWPLGRAHRLPVPETFGNKALSVAILPPTPVVMGMVGAVPLVLLRRRVRSRRRMPAPWGRHRPGDVRGTGRKSSRQSCGQPVDSPDRVPCGLHGYEEAPWGKS</sequence>
<feature type="compositionally biased region" description="Basic residues" evidence="8">
    <location>
        <begin position="62"/>
        <end position="74"/>
    </location>
</feature>
<comment type="similarity">
    <text evidence="3 7">Belongs to the peptidase S26 family.</text>
</comment>
<dbReference type="InterPro" id="IPR019533">
    <property type="entry name" value="Peptidase_S26"/>
</dbReference>
<comment type="catalytic activity">
    <reaction evidence="1 7">
        <text>Cleavage of hydrophobic, N-terminal signal or leader sequences from secreted and periplasmic proteins.</text>
        <dbReference type="EC" id="3.4.21.89"/>
    </reaction>
</comment>
<evidence type="ECO:0000256" key="7">
    <source>
        <dbReference type="RuleBase" id="RU362042"/>
    </source>
</evidence>
<dbReference type="InterPro" id="IPR036286">
    <property type="entry name" value="LexA/Signal_pep-like_sf"/>
</dbReference>
<evidence type="ECO:0000256" key="2">
    <source>
        <dbReference type="ARBA" id="ARBA00004401"/>
    </source>
</evidence>